<dbReference type="OrthoDB" id="9781963at2"/>
<dbReference type="InterPro" id="IPR008915">
    <property type="entry name" value="Peptidase_M50"/>
</dbReference>
<evidence type="ECO:0000313" key="14">
    <source>
        <dbReference type="EMBL" id="MZP42342.1"/>
    </source>
</evidence>
<dbReference type="GO" id="GO:0006508">
    <property type="term" value="P:proteolysis"/>
    <property type="evidence" value="ECO:0007669"/>
    <property type="project" value="UniProtKB-KW"/>
</dbReference>
<keyword evidence="4 14" id="KW-0645">Protease</keyword>
<keyword evidence="8" id="KW-0862">Zinc</keyword>
<dbReference type="CDD" id="cd06160">
    <property type="entry name" value="S2P-M50_like_2"/>
    <property type="match status" value="1"/>
</dbReference>
<evidence type="ECO:0000256" key="4">
    <source>
        <dbReference type="ARBA" id="ARBA00022670"/>
    </source>
</evidence>
<evidence type="ECO:0000256" key="6">
    <source>
        <dbReference type="ARBA" id="ARBA00022723"/>
    </source>
</evidence>
<dbReference type="Proteomes" id="UP000471031">
    <property type="component" value="Unassembled WGS sequence"/>
</dbReference>
<keyword evidence="7" id="KW-0378">Hydrolase</keyword>
<dbReference type="RefSeq" id="WP_161260909.1">
    <property type="nucleotide sequence ID" value="NZ_JAFBDC010000006.1"/>
</dbReference>
<feature type="transmembrane region" description="Helical" evidence="12">
    <location>
        <begin position="157"/>
        <end position="180"/>
    </location>
</feature>
<accession>A0A845L6U8</accession>
<keyword evidence="15" id="KW-1185">Reference proteome</keyword>
<evidence type="ECO:0000256" key="2">
    <source>
        <dbReference type="ARBA" id="ARBA00004141"/>
    </source>
</evidence>
<sequence length="278" mass="30567">MSSDLEENNIIEKKGWKTWGAAGGIAGALWVALKFAGKWLLLLGKPLLTFLKVSKFAGTFISMIATIAIYAMVYGWKFAIGLVLLIAIHEMGHVMGARAVGMPTSMPMFIPFVGAFVQMKRESRSPVEEYVLATGGPLFGILAGIACLALYGLTDWMLWMVLANVSFTINLFNLIPFGSLDGGRMTSTLGKWPWIVGAIVFGLFTAVTMNPMMLLFFLLGMMQVVRAFRNPDALAAVQATGSMRWIYGGVYLLMVTLCGWLTAYSHQQLPPVWNYQLL</sequence>
<feature type="transmembrane region" description="Helical" evidence="12">
    <location>
        <begin position="245"/>
        <end position="264"/>
    </location>
</feature>
<feature type="transmembrane region" description="Helical" evidence="12">
    <location>
        <begin position="192"/>
        <end position="225"/>
    </location>
</feature>
<evidence type="ECO:0000256" key="5">
    <source>
        <dbReference type="ARBA" id="ARBA00022692"/>
    </source>
</evidence>
<evidence type="ECO:0000259" key="13">
    <source>
        <dbReference type="Pfam" id="PF02163"/>
    </source>
</evidence>
<evidence type="ECO:0000256" key="1">
    <source>
        <dbReference type="ARBA" id="ARBA00001947"/>
    </source>
</evidence>
<dbReference type="AlphaFoldDB" id="A0A845L6U8"/>
<keyword evidence="10" id="KW-0482">Metalloprotease</keyword>
<dbReference type="GO" id="GO:0046872">
    <property type="term" value="F:metal ion binding"/>
    <property type="evidence" value="ECO:0007669"/>
    <property type="project" value="UniProtKB-KW"/>
</dbReference>
<dbReference type="EMBL" id="WXEX01000003">
    <property type="protein sequence ID" value="MZP42342.1"/>
    <property type="molecule type" value="Genomic_DNA"/>
</dbReference>
<keyword evidence="9 12" id="KW-1133">Transmembrane helix</keyword>
<evidence type="ECO:0000256" key="9">
    <source>
        <dbReference type="ARBA" id="ARBA00022989"/>
    </source>
</evidence>
<dbReference type="GO" id="GO:0016020">
    <property type="term" value="C:membrane"/>
    <property type="evidence" value="ECO:0007669"/>
    <property type="project" value="UniProtKB-SubCell"/>
</dbReference>
<evidence type="ECO:0000256" key="7">
    <source>
        <dbReference type="ARBA" id="ARBA00022801"/>
    </source>
</evidence>
<evidence type="ECO:0000256" key="12">
    <source>
        <dbReference type="SAM" id="Phobius"/>
    </source>
</evidence>
<feature type="transmembrane region" description="Helical" evidence="12">
    <location>
        <begin position="130"/>
        <end position="151"/>
    </location>
</feature>
<proteinExistence type="inferred from homology"/>
<keyword evidence="6" id="KW-0479">Metal-binding</keyword>
<gene>
    <name evidence="14" type="ORF">GTO89_04710</name>
</gene>
<feature type="domain" description="Peptidase M50" evidence="13">
    <location>
        <begin position="78"/>
        <end position="151"/>
    </location>
</feature>
<comment type="cofactor">
    <cofactor evidence="1">
        <name>Zn(2+)</name>
        <dbReference type="ChEBI" id="CHEBI:29105"/>
    </cofactor>
</comment>
<dbReference type="Pfam" id="PF02163">
    <property type="entry name" value="Peptidase_M50"/>
    <property type="match status" value="1"/>
</dbReference>
<protein>
    <submittedName>
        <fullName evidence="14">Site-2 protease family protein</fullName>
    </submittedName>
</protein>
<keyword evidence="5 12" id="KW-0812">Transmembrane</keyword>
<comment type="similarity">
    <text evidence="3">Belongs to the peptidase M50B family.</text>
</comment>
<evidence type="ECO:0000256" key="11">
    <source>
        <dbReference type="ARBA" id="ARBA00023136"/>
    </source>
</evidence>
<feature type="transmembrane region" description="Helical" evidence="12">
    <location>
        <begin position="56"/>
        <end position="88"/>
    </location>
</feature>
<name>A0A845L6U8_HELGE</name>
<reference evidence="14 15" key="1">
    <citation type="submission" date="2020-01" db="EMBL/GenBank/DDBJ databases">
        <title>Whole genome sequence of Heliobacterium gestii DSM 11169.</title>
        <authorList>
            <person name="Kyndt J.A."/>
            <person name="Meyer T.E."/>
        </authorList>
    </citation>
    <scope>NUCLEOTIDE SEQUENCE [LARGE SCALE GENOMIC DNA]</scope>
    <source>
        <strain evidence="14 15">DSM 11169</strain>
    </source>
</reference>
<dbReference type="PANTHER" id="PTHR39188:SF3">
    <property type="entry name" value="STAGE IV SPORULATION PROTEIN FB"/>
    <property type="match status" value="1"/>
</dbReference>
<comment type="caution">
    <text evidence="14">The sequence shown here is derived from an EMBL/GenBank/DDBJ whole genome shotgun (WGS) entry which is preliminary data.</text>
</comment>
<dbReference type="GO" id="GO:0008237">
    <property type="term" value="F:metallopeptidase activity"/>
    <property type="evidence" value="ECO:0007669"/>
    <property type="project" value="UniProtKB-KW"/>
</dbReference>
<evidence type="ECO:0000256" key="8">
    <source>
        <dbReference type="ARBA" id="ARBA00022833"/>
    </source>
</evidence>
<organism evidence="14 15">
    <name type="scientific">Heliomicrobium gestii</name>
    <name type="common">Heliobacterium gestii</name>
    <dbReference type="NCBI Taxonomy" id="2699"/>
    <lineage>
        <taxon>Bacteria</taxon>
        <taxon>Bacillati</taxon>
        <taxon>Bacillota</taxon>
        <taxon>Clostridia</taxon>
        <taxon>Eubacteriales</taxon>
        <taxon>Heliobacteriaceae</taxon>
        <taxon>Heliomicrobium</taxon>
    </lineage>
</organism>
<comment type="subcellular location">
    <subcellularLocation>
        <location evidence="2">Membrane</location>
        <topology evidence="2">Multi-pass membrane protein</topology>
    </subcellularLocation>
</comment>
<evidence type="ECO:0000256" key="3">
    <source>
        <dbReference type="ARBA" id="ARBA00007931"/>
    </source>
</evidence>
<feature type="transmembrane region" description="Helical" evidence="12">
    <location>
        <begin position="100"/>
        <end position="118"/>
    </location>
</feature>
<keyword evidence="11 12" id="KW-0472">Membrane</keyword>
<evidence type="ECO:0000313" key="15">
    <source>
        <dbReference type="Proteomes" id="UP000471031"/>
    </source>
</evidence>
<feature type="transmembrane region" description="Helical" evidence="12">
    <location>
        <begin position="20"/>
        <end position="44"/>
    </location>
</feature>
<dbReference type="PANTHER" id="PTHR39188">
    <property type="entry name" value="MEMBRANE-ASSOCIATED ZINC METALLOPROTEASE M50B"/>
    <property type="match status" value="1"/>
</dbReference>
<evidence type="ECO:0000256" key="10">
    <source>
        <dbReference type="ARBA" id="ARBA00023049"/>
    </source>
</evidence>